<dbReference type="Proteomes" id="UP001583172">
    <property type="component" value="Unassembled WGS sequence"/>
</dbReference>
<organism evidence="3 4">
    <name type="scientific">Humicola insolens</name>
    <name type="common">Soft-rot fungus</name>
    <dbReference type="NCBI Taxonomy" id="85995"/>
    <lineage>
        <taxon>Eukaryota</taxon>
        <taxon>Fungi</taxon>
        <taxon>Dikarya</taxon>
        <taxon>Ascomycota</taxon>
        <taxon>Pezizomycotina</taxon>
        <taxon>Sordariomycetes</taxon>
        <taxon>Sordariomycetidae</taxon>
        <taxon>Sordariales</taxon>
        <taxon>Chaetomiaceae</taxon>
        <taxon>Mycothermus</taxon>
    </lineage>
</organism>
<accession>A0ABR3V9N3</accession>
<reference evidence="3 4" key="1">
    <citation type="journal article" date="2024" name="Commun. Biol.">
        <title>Comparative genomic analysis of thermophilic fungi reveals convergent evolutionary adaptations and gene losses.</title>
        <authorList>
            <person name="Steindorff A.S."/>
            <person name="Aguilar-Pontes M.V."/>
            <person name="Robinson A.J."/>
            <person name="Andreopoulos B."/>
            <person name="LaButti K."/>
            <person name="Kuo A."/>
            <person name="Mondo S."/>
            <person name="Riley R."/>
            <person name="Otillar R."/>
            <person name="Haridas S."/>
            <person name="Lipzen A."/>
            <person name="Grimwood J."/>
            <person name="Schmutz J."/>
            <person name="Clum A."/>
            <person name="Reid I.D."/>
            <person name="Moisan M.C."/>
            <person name="Butler G."/>
            <person name="Nguyen T.T.M."/>
            <person name="Dewar K."/>
            <person name="Conant G."/>
            <person name="Drula E."/>
            <person name="Henrissat B."/>
            <person name="Hansel C."/>
            <person name="Singer S."/>
            <person name="Hutchinson M.I."/>
            <person name="de Vries R.P."/>
            <person name="Natvig D.O."/>
            <person name="Powell A.J."/>
            <person name="Tsang A."/>
            <person name="Grigoriev I.V."/>
        </authorList>
    </citation>
    <scope>NUCLEOTIDE SEQUENCE [LARGE SCALE GENOMIC DNA]</scope>
    <source>
        <strain evidence="3 4">CBS 620.91</strain>
    </source>
</reference>
<evidence type="ECO:0000256" key="1">
    <source>
        <dbReference type="SAM" id="MobiDB-lite"/>
    </source>
</evidence>
<name>A0ABR3V9N3_HUMIN</name>
<dbReference type="EMBL" id="JAZGSY010000208">
    <property type="protein sequence ID" value="KAL1838545.1"/>
    <property type="molecule type" value="Genomic_DNA"/>
</dbReference>
<keyword evidence="4" id="KW-1185">Reference proteome</keyword>
<feature type="compositionally biased region" description="Polar residues" evidence="1">
    <location>
        <begin position="192"/>
        <end position="203"/>
    </location>
</feature>
<feature type="compositionally biased region" description="Acidic residues" evidence="1">
    <location>
        <begin position="129"/>
        <end position="191"/>
    </location>
</feature>
<comment type="caution">
    <text evidence="3">The sequence shown here is derived from an EMBL/GenBank/DDBJ whole genome shotgun (WGS) entry which is preliminary data.</text>
</comment>
<sequence length="228" mass="24435">MKSILVTSLLAGLAMAANPIFKSTPYDECNTCLDNAVAECTGGLDSPDFGTCMCNAEQPAGDGYRAFANCLLECINLRQKQSGPISVTRGIETDMHSYCARWFPDKYCRTKLWDTLTDEADEKYCGGSDTEDDDDPTLTDNDDPTLTDDDDPTLTDNDDPTLTDNDDPTLTDNDDPTLTDDDDPELTDDESGSTGSSRASNQPNAAMALAGAPAWLMAVGLGMAVVNL</sequence>
<evidence type="ECO:0000313" key="3">
    <source>
        <dbReference type="EMBL" id="KAL1838545.1"/>
    </source>
</evidence>
<evidence type="ECO:0000313" key="4">
    <source>
        <dbReference type="Proteomes" id="UP001583172"/>
    </source>
</evidence>
<feature type="chain" id="PRO_5046224389" description="Extracellular membrane protein CFEM domain-containing protein" evidence="2">
    <location>
        <begin position="17"/>
        <end position="228"/>
    </location>
</feature>
<protein>
    <recommendedName>
        <fullName evidence="5">Extracellular membrane protein CFEM domain-containing protein</fullName>
    </recommendedName>
</protein>
<evidence type="ECO:0008006" key="5">
    <source>
        <dbReference type="Google" id="ProtNLM"/>
    </source>
</evidence>
<proteinExistence type="predicted"/>
<feature type="signal peptide" evidence="2">
    <location>
        <begin position="1"/>
        <end position="16"/>
    </location>
</feature>
<gene>
    <name evidence="3" type="ORF">VTJ49DRAFT_2543</name>
</gene>
<keyword evidence="2" id="KW-0732">Signal</keyword>
<evidence type="ECO:0000256" key="2">
    <source>
        <dbReference type="SAM" id="SignalP"/>
    </source>
</evidence>
<feature type="region of interest" description="Disordered" evidence="1">
    <location>
        <begin position="121"/>
        <end position="203"/>
    </location>
</feature>